<feature type="transmembrane region" description="Helical" evidence="1">
    <location>
        <begin position="55"/>
        <end position="73"/>
    </location>
</feature>
<keyword evidence="1" id="KW-0472">Membrane</keyword>
<comment type="caution">
    <text evidence="2">The sequence shown here is derived from an EMBL/GenBank/DDBJ whole genome shotgun (WGS) entry which is preliminary data.</text>
</comment>
<organism evidence="2 3">
    <name type="scientific">Halorussus caseinilyticus</name>
    <dbReference type="NCBI Taxonomy" id="3034025"/>
    <lineage>
        <taxon>Archaea</taxon>
        <taxon>Methanobacteriati</taxon>
        <taxon>Methanobacteriota</taxon>
        <taxon>Stenosarchaea group</taxon>
        <taxon>Halobacteria</taxon>
        <taxon>Halobacteriales</taxon>
        <taxon>Haladaptataceae</taxon>
        <taxon>Halorussus</taxon>
    </lineage>
</organism>
<evidence type="ECO:0000313" key="3">
    <source>
        <dbReference type="Proteomes" id="UP001596407"/>
    </source>
</evidence>
<dbReference type="GeneID" id="79303387"/>
<dbReference type="AlphaFoldDB" id="A0ABD5WHN7"/>
<accession>A0ABD5WHN7</accession>
<reference evidence="2 3" key="1">
    <citation type="journal article" date="2019" name="Int. J. Syst. Evol. Microbiol.">
        <title>The Global Catalogue of Microorganisms (GCM) 10K type strain sequencing project: providing services to taxonomists for standard genome sequencing and annotation.</title>
        <authorList>
            <consortium name="The Broad Institute Genomics Platform"/>
            <consortium name="The Broad Institute Genome Sequencing Center for Infectious Disease"/>
            <person name="Wu L."/>
            <person name="Ma J."/>
        </authorList>
    </citation>
    <scope>NUCLEOTIDE SEQUENCE [LARGE SCALE GENOMIC DNA]</scope>
    <source>
        <strain evidence="2 3">DT72</strain>
    </source>
</reference>
<keyword evidence="1" id="KW-1133">Transmembrane helix</keyword>
<gene>
    <name evidence="2" type="ORF">ACFQJ6_07800</name>
</gene>
<keyword evidence="3" id="KW-1185">Reference proteome</keyword>
<dbReference type="EMBL" id="JBHSZH010000005">
    <property type="protein sequence ID" value="MFC7080032.1"/>
    <property type="molecule type" value="Genomic_DNA"/>
</dbReference>
<proteinExistence type="predicted"/>
<evidence type="ECO:0000256" key="1">
    <source>
        <dbReference type="SAM" id="Phobius"/>
    </source>
</evidence>
<sequence length="75" mass="8151">MTSKDSDSKPETDPTSLVWAKLRLRVERASVPTLGELEGVKLVVETNSGGRLAKVVLVVLFVLALAYFGIVPVPW</sequence>
<name>A0ABD5WHN7_9EURY</name>
<keyword evidence="1" id="KW-0812">Transmembrane</keyword>
<dbReference type="Proteomes" id="UP001596407">
    <property type="component" value="Unassembled WGS sequence"/>
</dbReference>
<evidence type="ECO:0000313" key="2">
    <source>
        <dbReference type="EMBL" id="MFC7080032.1"/>
    </source>
</evidence>
<dbReference type="RefSeq" id="WP_276282149.1">
    <property type="nucleotide sequence ID" value="NZ_CP119809.1"/>
</dbReference>
<protein>
    <submittedName>
        <fullName evidence="2">Uncharacterized protein</fullName>
    </submittedName>
</protein>